<feature type="transmembrane region" description="Helical" evidence="7">
    <location>
        <begin position="98"/>
        <end position="115"/>
    </location>
</feature>
<evidence type="ECO:0000313" key="8">
    <source>
        <dbReference type="EnsemblMetazoa" id="XP_022655722"/>
    </source>
</evidence>
<feature type="transmembrane region" description="Helical" evidence="7">
    <location>
        <begin position="35"/>
        <end position="55"/>
    </location>
</feature>
<evidence type="ECO:0000256" key="2">
    <source>
        <dbReference type="ARBA" id="ARBA00004394"/>
    </source>
</evidence>
<dbReference type="EnsemblMetazoa" id="XM_022799987">
    <property type="protein sequence ID" value="XP_022655722"/>
    <property type="gene ID" value="LOC111248152"/>
</dbReference>
<dbReference type="AlphaFoldDB" id="A0A7M7JRE0"/>
<evidence type="ECO:0000256" key="7">
    <source>
        <dbReference type="SAM" id="Phobius"/>
    </source>
</evidence>
<keyword evidence="3 7" id="KW-0812">Transmembrane</keyword>
<feature type="transmembrane region" description="Helical" evidence="7">
    <location>
        <begin position="177"/>
        <end position="199"/>
    </location>
</feature>
<keyword evidence="4 7" id="KW-1133">Transmembrane helix</keyword>
<dbReference type="EnsemblMetazoa" id="XM_022799989">
    <property type="protein sequence ID" value="XP_022655724"/>
    <property type="gene ID" value="LOC111248152"/>
</dbReference>
<dbReference type="PANTHER" id="PTHR16133">
    <property type="entry name" value="SOLUTE CARRIER FAMILY 39 ZINC TRANSPORTER , MEMBER 9-RELATED"/>
    <property type="match status" value="1"/>
</dbReference>
<dbReference type="InParanoid" id="A0A7M7JRE0"/>
<dbReference type="FunCoup" id="A0A7M7JRE0">
    <property type="interactions" value="942"/>
</dbReference>
<dbReference type="GO" id="GO:0046873">
    <property type="term" value="F:metal ion transmembrane transporter activity"/>
    <property type="evidence" value="ECO:0007669"/>
    <property type="project" value="InterPro"/>
</dbReference>
<dbReference type="RefSeq" id="XP_022655722.1">
    <property type="nucleotide sequence ID" value="XM_022799987.1"/>
</dbReference>
<sequence>MGDGWALFVLSSSMFVGCYLSGLIPVSMKLSEDKINVVSILGAGLLVGTALTVIIPEGVSTLYLSRLEKAHTDHHQEVATEARHSGHHHEAHHFDDPHSLIGITLVIGFVFMLLVDQCSKRGKSSEELLPTGPNKTGAISIWKTRPATATLGLVVHAAADGIALGAAATTTRAEIEMIVFLAIMLHKAPAAFALVSFLLHEGLDRSTIKKHLLLFSAAAPILAITTYFGISQNTKESMASMNATGIAMLFSAGTFLYVATVHVLPELAASKGNVLGNKRRRCVSPTIQRRPSFLGKYLGRFYRSESYDWKLLSENSAFLSERLPNVQTVMDLHERLDLSDEGNGGHSHHLAESSDASGFTRKELVLLVLGAMMPSFLSFGHHH</sequence>
<dbReference type="RefSeq" id="XP_022655725.1">
    <property type="nucleotide sequence ID" value="XM_022799990.1"/>
</dbReference>
<feature type="transmembrane region" description="Helical" evidence="7">
    <location>
        <begin position="211"/>
        <end position="230"/>
    </location>
</feature>
<evidence type="ECO:0000256" key="3">
    <source>
        <dbReference type="ARBA" id="ARBA00022692"/>
    </source>
</evidence>
<dbReference type="PANTHER" id="PTHR16133:SF0">
    <property type="entry name" value="ZINC_IRON REGULATED TRANSPORTER-RELATED PROTEIN 102B, ISOFORM E"/>
    <property type="match status" value="1"/>
</dbReference>
<proteinExistence type="predicted"/>
<evidence type="ECO:0000256" key="4">
    <source>
        <dbReference type="ARBA" id="ARBA00022989"/>
    </source>
</evidence>
<keyword evidence="5" id="KW-0333">Golgi apparatus</keyword>
<protein>
    <recommendedName>
        <fullName evidence="10">Zinc transporter ZIP9</fullName>
    </recommendedName>
</protein>
<organism evidence="8 9">
    <name type="scientific">Varroa destructor</name>
    <name type="common">Honeybee mite</name>
    <dbReference type="NCBI Taxonomy" id="109461"/>
    <lineage>
        <taxon>Eukaryota</taxon>
        <taxon>Metazoa</taxon>
        <taxon>Ecdysozoa</taxon>
        <taxon>Arthropoda</taxon>
        <taxon>Chelicerata</taxon>
        <taxon>Arachnida</taxon>
        <taxon>Acari</taxon>
        <taxon>Parasitiformes</taxon>
        <taxon>Mesostigmata</taxon>
        <taxon>Gamasina</taxon>
        <taxon>Dermanyssoidea</taxon>
        <taxon>Varroidae</taxon>
        <taxon>Varroa</taxon>
    </lineage>
</organism>
<dbReference type="EnsemblMetazoa" id="XM_022799991">
    <property type="protein sequence ID" value="XP_022655726"/>
    <property type="gene ID" value="LOC111248152"/>
</dbReference>
<name>A0A7M7JRE0_VARDE</name>
<dbReference type="RefSeq" id="XP_022655723.1">
    <property type="nucleotide sequence ID" value="XM_022799988.1"/>
</dbReference>
<dbReference type="OrthoDB" id="19859at2759"/>
<comment type="subcellular location">
    <subcellularLocation>
        <location evidence="1">Endomembrane system</location>
        <topology evidence="1">Multi-pass membrane protein</topology>
    </subcellularLocation>
    <subcellularLocation>
        <location evidence="2">Golgi apparatus membrane</location>
    </subcellularLocation>
</comment>
<dbReference type="InterPro" id="IPR045891">
    <property type="entry name" value="ZIP9"/>
</dbReference>
<dbReference type="Proteomes" id="UP000594260">
    <property type="component" value="Unplaced"/>
</dbReference>
<dbReference type="GO" id="GO:0000139">
    <property type="term" value="C:Golgi membrane"/>
    <property type="evidence" value="ECO:0007669"/>
    <property type="project" value="UniProtKB-SubCell"/>
</dbReference>
<dbReference type="KEGG" id="vde:111248152"/>
<feature type="transmembrane region" description="Helical" evidence="7">
    <location>
        <begin position="149"/>
        <end position="171"/>
    </location>
</feature>
<reference evidence="8" key="1">
    <citation type="submission" date="2021-01" db="UniProtKB">
        <authorList>
            <consortium name="EnsemblMetazoa"/>
        </authorList>
    </citation>
    <scope>IDENTIFICATION</scope>
</reference>
<dbReference type="OMA" id="HEDSGPH"/>
<dbReference type="Pfam" id="PF02535">
    <property type="entry name" value="Zip"/>
    <property type="match status" value="1"/>
</dbReference>
<dbReference type="GO" id="GO:0006829">
    <property type="term" value="P:zinc ion transport"/>
    <property type="evidence" value="ECO:0007669"/>
    <property type="project" value="InterPro"/>
</dbReference>
<evidence type="ECO:0000313" key="9">
    <source>
        <dbReference type="Proteomes" id="UP000594260"/>
    </source>
</evidence>
<feature type="transmembrane region" description="Helical" evidence="7">
    <location>
        <begin position="6"/>
        <end position="28"/>
    </location>
</feature>
<evidence type="ECO:0000256" key="6">
    <source>
        <dbReference type="ARBA" id="ARBA00023136"/>
    </source>
</evidence>
<dbReference type="InterPro" id="IPR003689">
    <property type="entry name" value="ZIP"/>
</dbReference>
<dbReference type="EnsemblMetazoa" id="XM_022799988">
    <property type="protein sequence ID" value="XP_022655723"/>
    <property type="gene ID" value="LOC111248152"/>
</dbReference>
<dbReference type="CTD" id="43786"/>
<dbReference type="RefSeq" id="XP_022655726.1">
    <property type="nucleotide sequence ID" value="XM_022799991.1"/>
</dbReference>
<evidence type="ECO:0000256" key="5">
    <source>
        <dbReference type="ARBA" id="ARBA00023034"/>
    </source>
</evidence>
<dbReference type="GeneID" id="111248152"/>
<accession>A0A7M7JRE0</accession>
<evidence type="ECO:0008006" key="10">
    <source>
        <dbReference type="Google" id="ProtNLM"/>
    </source>
</evidence>
<dbReference type="EnsemblMetazoa" id="XM_022799990">
    <property type="protein sequence ID" value="XP_022655725"/>
    <property type="gene ID" value="LOC111248152"/>
</dbReference>
<dbReference type="RefSeq" id="XP_022655724.1">
    <property type="nucleotide sequence ID" value="XM_022799989.1"/>
</dbReference>
<feature type="transmembrane region" description="Helical" evidence="7">
    <location>
        <begin position="242"/>
        <end position="264"/>
    </location>
</feature>
<evidence type="ECO:0000256" key="1">
    <source>
        <dbReference type="ARBA" id="ARBA00004127"/>
    </source>
</evidence>
<keyword evidence="9" id="KW-1185">Reference proteome</keyword>
<keyword evidence="6 7" id="KW-0472">Membrane</keyword>